<feature type="transmembrane region" description="Helical" evidence="1">
    <location>
        <begin position="21"/>
        <end position="41"/>
    </location>
</feature>
<dbReference type="PANTHER" id="PTHR34219:SF3">
    <property type="entry name" value="BLL7967 PROTEIN"/>
    <property type="match status" value="1"/>
</dbReference>
<evidence type="ECO:0000256" key="1">
    <source>
        <dbReference type="SAM" id="Phobius"/>
    </source>
</evidence>
<keyword evidence="3" id="KW-1185">Reference proteome</keyword>
<keyword evidence="1" id="KW-0812">Transmembrane</keyword>
<accession>A0AAE9YT19</accession>
<dbReference type="RefSeq" id="WP_053043202.1">
    <property type="nucleotide sequence ID" value="NZ_CP059735.1"/>
</dbReference>
<gene>
    <name evidence="2" type="ORF">SG35_003585</name>
</gene>
<evidence type="ECO:0000313" key="3">
    <source>
        <dbReference type="Proteomes" id="UP000032568"/>
    </source>
</evidence>
<proteinExistence type="predicted"/>
<feature type="transmembrane region" description="Helical" evidence="1">
    <location>
        <begin position="161"/>
        <end position="180"/>
    </location>
</feature>
<dbReference type="EMBL" id="CP059735">
    <property type="protein sequence ID" value="WDD99764.1"/>
    <property type="molecule type" value="Genomic_DNA"/>
</dbReference>
<keyword evidence="1" id="KW-1133">Transmembrane helix</keyword>
<organism evidence="2 3">
    <name type="scientific">Thalassomonas actiniarum</name>
    <dbReference type="NCBI Taxonomy" id="485447"/>
    <lineage>
        <taxon>Bacteria</taxon>
        <taxon>Pseudomonadati</taxon>
        <taxon>Pseudomonadota</taxon>
        <taxon>Gammaproteobacteria</taxon>
        <taxon>Alteromonadales</taxon>
        <taxon>Colwelliaceae</taxon>
        <taxon>Thalassomonas</taxon>
    </lineage>
</organism>
<feature type="transmembrane region" description="Helical" evidence="1">
    <location>
        <begin position="432"/>
        <end position="454"/>
    </location>
</feature>
<protein>
    <submittedName>
        <fullName evidence="2">PepSY domain-containing protein</fullName>
    </submittedName>
</protein>
<dbReference type="Pfam" id="PF03929">
    <property type="entry name" value="PepSY_TM"/>
    <property type="match status" value="1"/>
</dbReference>
<feature type="transmembrane region" description="Helical" evidence="1">
    <location>
        <begin position="496"/>
        <end position="518"/>
    </location>
</feature>
<name>A0AAE9YT19_9GAMM</name>
<evidence type="ECO:0000313" key="2">
    <source>
        <dbReference type="EMBL" id="WDD99764.1"/>
    </source>
</evidence>
<dbReference type="PANTHER" id="PTHR34219">
    <property type="entry name" value="IRON-REGULATED INNER MEMBRANE PROTEIN-RELATED"/>
    <property type="match status" value="1"/>
</dbReference>
<feature type="transmembrane region" description="Helical" evidence="1">
    <location>
        <begin position="402"/>
        <end position="420"/>
    </location>
</feature>
<dbReference type="InterPro" id="IPR005625">
    <property type="entry name" value="PepSY-ass_TM"/>
</dbReference>
<dbReference type="KEGG" id="tact:SG35_003585"/>
<feature type="transmembrane region" description="Helical" evidence="1">
    <location>
        <begin position="466"/>
        <end position="490"/>
    </location>
</feature>
<reference evidence="2 3" key="1">
    <citation type="journal article" date="2015" name="Genome Announc.">
        <title>Draft Genome Sequences of Marine Isolates of Thalassomonas viridans and Thalassomonas actiniarum.</title>
        <authorList>
            <person name="Olonade I."/>
            <person name="van Zyl L.J."/>
            <person name="Trindade M."/>
        </authorList>
    </citation>
    <scope>NUCLEOTIDE SEQUENCE [LARGE SCALE GENOMIC DNA]</scope>
    <source>
        <strain evidence="2 3">A5K-106</strain>
    </source>
</reference>
<feature type="transmembrane region" description="Helical" evidence="1">
    <location>
        <begin position="361"/>
        <end position="381"/>
    </location>
</feature>
<reference evidence="2 3" key="2">
    <citation type="journal article" date="2022" name="Mar. Drugs">
        <title>Bioassay-Guided Fractionation Leads to the Detection of Cholic Acid Generated by the Rare Thalassomonas sp.</title>
        <authorList>
            <person name="Pheiffer F."/>
            <person name="Schneider Y.K."/>
            <person name="Hansen E.H."/>
            <person name="Andersen J.H."/>
            <person name="Isaksson J."/>
            <person name="Busche T."/>
            <person name="R C."/>
            <person name="Kalinowski J."/>
            <person name="Zyl L.V."/>
            <person name="Trindade M."/>
        </authorList>
    </citation>
    <scope>NUCLEOTIDE SEQUENCE [LARGE SCALE GENOMIC DNA]</scope>
    <source>
        <strain evidence="2 3">A5K-106</strain>
    </source>
</reference>
<dbReference type="AlphaFoldDB" id="A0AAE9YT19"/>
<feature type="transmembrane region" description="Helical" evidence="1">
    <location>
        <begin position="208"/>
        <end position="233"/>
    </location>
</feature>
<sequence length="540" mass="60973">MTATNKKKQGKQQKHKVVKNLTLAHSWLGVIISLVLFIVFWTGSVTMFKEEIKQWSLVPYYPVDKSLPDKPLQQIIEQKLSEYPVDISKRVLIFMPNEYYPYYLLYIYVFGDEQEAGQTSELLRLVINPKTGESPGDYQQFYLADFLYQLHYGLNLPGGKYLVGLITLLFFFALVSGIFIQGKKLFKNFFQYRSDSRRKDKLLDMHNVMGVISLPYTLMFAISGLIFNLALIYQASAVFFLYQGDKSALLSDAGYSSYSEKAAQQPLDMTSAYALIAQNKHLPHQDLVRVSFYHYGDLNAALQLNSQDRRYFAQRNESFYRVNNHKLISQNDIENYNVFRSGKDVIARLHFGNFAGVDLRILYFILGIGVCAMIVTGNMMWLDKARRKQLVSERALAFTSKITVGIFVGSVVATAAAFLAERLLPVSLAGRGGYLVNIFLLVMALVTVQAFFTADNRRFIGGLLQLTAGISLTVVLADWWIFGFGLLALWHSYQAIFGVQTGLVVFALVCLLAANHLLLSRKTKKQDPGKKPAAAIEVGN</sequence>
<keyword evidence="1" id="KW-0472">Membrane</keyword>
<dbReference type="Proteomes" id="UP000032568">
    <property type="component" value="Chromosome"/>
</dbReference>